<dbReference type="AlphaFoldDB" id="A0AAV4VFS4"/>
<accession>A0AAV4VFS4</accession>
<proteinExistence type="predicted"/>
<dbReference type="EMBL" id="BPLR01014493">
    <property type="protein sequence ID" value="GIY69130.1"/>
    <property type="molecule type" value="Genomic_DNA"/>
</dbReference>
<reference evidence="1 2" key="1">
    <citation type="submission" date="2021-06" db="EMBL/GenBank/DDBJ databases">
        <title>Caerostris extrusa draft genome.</title>
        <authorList>
            <person name="Kono N."/>
            <person name="Arakawa K."/>
        </authorList>
    </citation>
    <scope>NUCLEOTIDE SEQUENCE [LARGE SCALE GENOMIC DNA]</scope>
</reference>
<gene>
    <name evidence="1" type="ORF">CEXT_130761</name>
</gene>
<sequence length="81" mass="8742">MCCAACRERPVPSVTSGHSTRRRCRLIPGGEKSRLMYHGSCDVSITLSTRPTPIVGIITLNKCNKASTLHGKGCLSFSKAH</sequence>
<evidence type="ECO:0000313" key="1">
    <source>
        <dbReference type="EMBL" id="GIY69130.1"/>
    </source>
</evidence>
<evidence type="ECO:0000313" key="2">
    <source>
        <dbReference type="Proteomes" id="UP001054945"/>
    </source>
</evidence>
<keyword evidence="2" id="KW-1185">Reference proteome</keyword>
<dbReference type="Proteomes" id="UP001054945">
    <property type="component" value="Unassembled WGS sequence"/>
</dbReference>
<protein>
    <submittedName>
        <fullName evidence="1">Uncharacterized protein</fullName>
    </submittedName>
</protein>
<comment type="caution">
    <text evidence="1">The sequence shown here is derived from an EMBL/GenBank/DDBJ whole genome shotgun (WGS) entry which is preliminary data.</text>
</comment>
<name>A0AAV4VFS4_CAEEX</name>
<organism evidence="1 2">
    <name type="scientific">Caerostris extrusa</name>
    <name type="common">Bark spider</name>
    <name type="synonym">Caerostris bankana</name>
    <dbReference type="NCBI Taxonomy" id="172846"/>
    <lineage>
        <taxon>Eukaryota</taxon>
        <taxon>Metazoa</taxon>
        <taxon>Ecdysozoa</taxon>
        <taxon>Arthropoda</taxon>
        <taxon>Chelicerata</taxon>
        <taxon>Arachnida</taxon>
        <taxon>Araneae</taxon>
        <taxon>Araneomorphae</taxon>
        <taxon>Entelegynae</taxon>
        <taxon>Araneoidea</taxon>
        <taxon>Araneidae</taxon>
        <taxon>Caerostris</taxon>
    </lineage>
</organism>